<evidence type="ECO:0000256" key="3">
    <source>
        <dbReference type="ARBA" id="ARBA00022679"/>
    </source>
</evidence>
<keyword evidence="5 8" id="KW-1133">Transmembrane helix</keyword>
<keyword evidence="2" id="KW-1003">Cell membrane</keyword>
<feature type="transmembrane region" description="Helical" evidence="8">
    <location>
        <begin position="281"/>
        <end position="301"/>
    </location>
</feature>
<feature type="transmembrane region" description="Helical" evidence="8">
    <location>
        <begin position="333"/>
        <end position="350"/>
    </location>
</feature>
<feature type="transmembrane region" description="Helical" evidence="8">
    <location>
        <begin position="104"/>
        <end position="122"/>
    </location>
</feature>
<feature type="transmembrane region" description="Helical" evidence="8">
    <location>
        <begin position="142"/>
        <end position="158"/>
    </location>
</feature>
<feature type="transmembrane region" description="Helical" evidence="8">
    <location>
        <begin position="25"/>
        <end position="44"/>
    </location>
</feature>
<name>A0ABV6QU59_9ACTN</name>
<sequence length="433" mass="47028">MTLSPAPDLRLQIDRIKRLSPARKIGYGSIVVVLFAACLLKWGADHDMYDLRVYVVAAQGLLDGQDIYSAHLQNPGMALGFTYPPFAALLFVPFALVGTGAARIAITALSVISLITIGMISVRAANRSLGLRHSSRLGWSRHRLTLVGLACAVAGLAYEPIRMTFHLGQINLILLAMVMLDVLGYTPRRFRGALLGIAIGIKLTPGLFLFYLLACKRYREAVVAAVATVGTMVFGAIVMPLQTTDFFTGYMLDTSRPGVAYMVANQSIRGVLTRVLADADLAGMLWPMAAVIACVLGIIAAKQVHQRGYPFEAFLLVLLTIGLVSPISWTGHFVFALPVTIALAAWIYRTQGPVRHVLTLVGVFWTVSLTLGLPWWAPHFNDLELTHRGYNLVLGNSYALASAAILTTALLLTRPTPTRRPRPDTPTPSLIGR</sequence>
<feature type="transmembrane region" description="Helical" evidence="8">
    <location>
        <begin position="308"/>
        <end position="327"/>
    </location>
</feature>
<evidence type="ECO:0000256" key="8">
    <source>
        <dbReference type="SAM" id="Phobius"/>
    </source>
</evidence>
<protein>
    <submittedName>
        <fullName evidence="9">Glycosyltransferase 87 family protein</fullName>
    </submittedName>
</protein>
<dbReference type="EMBL" id="JBHLTC010000030">
    <property type="protein sequence ID" value="MFC0627242.1"/>
    <property type="molecule type" value="Genomic_DNA"/>
</dbReference>
<feature type="transmembrane region" description="Helical" evidence="8">
    <location>
        <begin position="170"/>
        <end position="187"/>
    </location>
</feature>
<evidence type="ECO:0000256" key="1">
    <source>
        <dbReference type="ARBA" id="ARBA00004651"/>
    </source>
</evidence>
<comment type="caution">
    <text evidence="9">The sequence shown here is derived from an EMBL/GenBank/DDBJ whole genome shotgun (WGS) entry which is preliminary data.</text>
</comment>
<organism evidence="9 10">
    <name type="scientific">Kribbella deserti</name>
    <dbReference type="NCBI Taxonomy" id="1926257"/>
    <lineage>
        <taxon>Bacteria</taxon>
        <taxon>Bacillati</taxon>
        <taxon>Actinomycetota</taxon>
        <taxon>Actinomycetes</taxon>
        <taxon>Propionibacteriales</taxon>
        <taxon>Kribbellaceae</taxon>
        <taxon>Kribbella</taxon>
    </lineage>
</organism>
<evidence type="ECO:0000313" key="10">
    <source>
        <dbReference type="Proteomes" id="UP001589890"/>
    </source>
</evidence>
<proteinExistence type="inferred from homology"/>
<evidence type="ECO:0000313" key="9">
    <source>
        <dbReference type="EMBL" id="MFC0627242.1"/>
    </source>
</evidence>
<feature type="transmembrane region" description="Helical" evidence="8">
    <location>
        <begin position="193"/>
        <end position="214"/>
    </location>
</feature>
<feature type="transmembrane region" description="Helical" evidence="8">
    <location>
        <begin position="389"/>
        <end position="412"/>
    </location>
</feature>
<evidence type="ECO:0000256" key="4">
    <source>
        <dbReference type="ARBA" id="ARBA00022692"/>
    </source>
</evidence>
<reference evidence="9 10" key="1">
    <citation type="submission" date="2024-09" db="EMBL/GenBank/DDBJ databases">
        <authorList>
            <person name="Sun Q."/>
            <person name="Mori K."/>
        </authorList>
    </citation>
    <scope>NUCLEOTIDE SEQUENCE [LARGE SCALE GENOMIC DNA]</scope>
    <source>
        <strain evidence="9 10">CGMCC 1.15906</strain>
    </source>
</reference>
<evidence type="ECO:0000256" key="7">
    <source>
        <dbReference type="ARBA" id="ARBA00024033"/>
    </source>
</evidence>
<dbReference type="InterPro" id="IPR018584">
    <property type="entry name" value="GT87"/>
</dbReference>
<keyword evidence="3" id="KW-0808">Transferase</keyword>
<gene>
    <name evidence="9" type="ORF">ACFFGN_24415</name>
</gene>
<accession>A0ABV6QU59</accession>
<dbReference type="Pfam" id="PF09594">
    <property type="entry name" value="GT87"/>
    <property type="match status" value="1"/>
</dbReference>
<dbReference type="RefSeq" id="WP_380051670.1">
    <property type="nucleotide sequence ID" value="NZ_JBHLTC010000030.1"/>
</dbReference>
<evidence type="ECO:0000256" key="6">
    <source>
        <dbReference type="ARBA" id="ARBA00023136"/>
    </source>
</evidence>
<keyword evidence="6 8" id="KW-0472">Membrane</keyword>
<comment type="similarity">
    <text evidence="7">Belongs to the glycosyltransferase 87 family.</text>
</comment>
<feature type="transmembrane region" description="Helical" evidence="8">
    <location>
        <begin position="357"/>
        <end position="377"/>
    </location>
</feature>
<evidence type="ECO:0000256" key="2">
    <source>
        <dbReference type="ARBA" id="ARBA00022475"/>
    </source>
</evidence>
<feature type="transmembrane region" description="Helical" evidence="8">
    <location>
        <begin position="221"/>
        <end position="241"/>
    </location>
</feature>
<keyword evidence="4 8" id="KW-0812">Transmembrane</keyword>
<dbReference type="Proteomes" id="UP001589890">
    <property type="component" value="Unassembled WGS sequence"/>
</dbReference>
<keyword evidence="10" id="KW-1185">Reference proteome</keyword>
<comment type="subcellular location">
    <subcellularLocation>
        <location evidence="1">Cell membrane</location>
        <topology evidence="1">Multi-pass membrane protein</topology>
    </subcellularLocation>
</comment>
<feature type="transmembrane region" description="Helical" evidence="8">
    <location>
        <begin position="77"/>
        <end position="97"/>
    </location>
</feature>
<evidence type="ECO:0000256" key="5">
    <source>
        <dbReference type="ARBA" id="ARBA00022989"/>
    </source>
</evidence>